<dbReference type="AlphaFoldDB" id="S4X3I4"/>
<dbReference type="SUPFAM" id="SSF81778">
    <property type="entry name" value="Crustacean CHH/MIH/GIH neurohormone"/>
    <property type="match status" value="1"/>
</dbReference>
<feature type="chain" id="PRO_5004533756" evidence="7">
    <location>
        <begin position="29"/>
        <end position="121"/>
    </location>
</feature>
<dbReference type="InterPro" id="IPR035957">
    <property type="entry name" value="Crust_neurohorm_sf"/>
</dbReference>
<evidence type="ECO:0000256" key="1">
    <source>
        <dbReference type="ARBA" id="ARBA00004613"/>
    </source>
</evidence>
<dbReference type="EMBL" id="KC694111">
    <property type="protein sequence ID" value="AGP25011.1"/>
    <property type="molecule type" value="mRNA"/>
</dbReference>
<evidence type="ECO:0000256" key="3">
    <source>
        <dbReference type="ARBA" id="ARBA00022525"/>
    </source>
</evidence>
<evidence type="ECO:0000256" key="5">
    <source>
        <dbReference type="ARBA" id="ARBA00023157"/>
    </source>
</evidence>
<feature type="signal peptide" evidence="7">
    <location>
        <begin position="1"/>
        <end position="28"/>
    </location>
</feature>
<evidence type="ECO:0000256" key="6">
    <source>
        <dbReference type="ARBA" id="ARBA00023320"/>
    </source>
</evidence>
<reference evidence="8" key="1">
    <citation type="journal article" date="2013" name="Comp. Biochem. Physiol. C Toxicol. Pharmacol.">
        <title>Role of crustacean hyperglycemic hormone (CHH) in the environmental stressor-exposed intertidal copepod Tigriopus japonicus.</title>
        <authorList>
            <person name="Kim B.M."/>
            <person name="Jeong C.B."/>
            <person name="Han J."/>
            <person name="Kim I.C."/>
            <person name="Rhee J.S."/>
            <person name="Lee J.S."/>
        </authorList>
    </citation>
    <scope>NUCLEOTIDE SEQUENCE</scope>
</reference>
<keyword evidence="5" id="KW-1015">Disulfide bond</keyword>
<keyword evidence="7" id="KW-0732">Signal</keyword>
<dbReference type="PRINTS" id="PR00550">
    <property type="entry name" value="HYPRGLYCEMIC"/>
</dbReference>
<dbReference type="PANTHER" id="PTHR35981">
    <property type="entry name" value="ION TRANSPORT PEPTIDE, ISOFORM C"/>
    <property type="match status" value="1"/>
</dbReference>
<dbReference type="PROSITE" id="PS01250">
    <property type="entry name" value="CHH_MIH_GIH"/>
    <property type="match status" value="1"/>
</dbReference>
<evidence type="ECO:0000256" key="2">
    <source>
        <dbReference type="ARBA" id="ARBA00005447"/>
    </source>
</evidence>
<dbReference type="GO" id="GO:0007218">
    <property type="term" value="P:neuropeptide signaling pathway"/>
    <property type="evidence" value="ECO:0007669"/>
    <property type="project" value="UniProtKB-KW"/>
</dbReference>
<proteinExistence type="evidence at transcript level"/>
<keyword evidence="3" id="KW-0964">Secreted</keyword>
<dbReference type="InterPro" id="IPR001166">
    <property type="entry name" value="Hyperglycemic"/>
</dbReference>
<dbReference type="GO" id="GO:0007623">
    <property type="term" value="P:circadian rhythm"/>
    <property type="evidence" value="ECO:0007669"/>
    <property type="project" value="TreeGrafter"/>
</dbReference>
<protein>
    <submittedName>
        <fullName evidence="8">Ion transport peptide 3</fullName>
    </submittedName>
</protein>
<evidence type="ECO:0000256" key="4">
    <source>
        <dbReference type="ARBA" id="ARBA00022702"/>
    </source>
</evidence>
<evidence type="ECO:0000313" key="8">
    <source>
        <dbReference type="EMBL" id="AGP25011.1"/>
    </source>
</evidence>
<keyword evidence="4" id="KW-0372">Hormone</keyword>
<dbReference type="GO" id="GO:0005184">
    <property type="term" value="F:neuropeptide hormone activity"/>
    <property type="evidence" value="ECO:0007669"/>
    <property type="project" value="InterPro"/>
</dbReference>
<dbReference type="InterPro" id="IPR018251">
    <property type="entry name" value="Crust_neurhormone_CS"/>
</dbReference>
<comment type="subcellular location">
    <subcellularLocation>
        <location evidence="1">Secreted</location>
    </subcellularLocation>
</comment>
<sequence length="121" mass="13781">MFASQRHLALLVVVSTLVILISPQQCLAGRVFHPEGMYRVHKSIGETIGCKSSPSIRAYSTLNKVCDDCYHLYRDPDLYNMCRSNCFGSEFFMSCMDSLLTTTEAKMHHASLVENIHEYLR</sequence>
<name>S4X3I4_TIGJA</name>
<dbReference type="Pfam" id="PF01147">
    <property type="entry name" value="Crust_neurohorm"/>
    <property type="match status" value="1"/>
</dbReference>
<dbReference type="PANTHER" id="PTHR35981:SF2">
    <property type="entry name" value="ION TRANSPORT PEPTIDE, ISOFORM C"/>
    <property type="match status" value="1"/>
</dbReference>
<dbReference type="Gene3D" id="1.10.2010.10">
    <property type="entry name" value="Crustacean CHH/MIH/GIH neurohormone"/>
    <property type="match status" value="1"/>
</dbReference>
<dbReference type="InterPro" id="IPR031098">
    <property type="entry name" value="Crust_neurohorm"/>
</dbReference>
<accession>S4X3I4</accession>
<keyword evidence="6" id="KW-0527">Neuropeptide</keyword>
<comment type="similarity">
    <text evidence="2">Belongs to the arthropod CHH/MIH/GIH/VIH hormone family.</text>
</comment>
<dbReference type="GO" id="GO:0005576">
    <property type="term" value="C:extracellular region"/>
    <property type="evidence" value="ECO:0007669"/>
    <property type="project" value="UniProtKB-SubCell"/>
</dbReference>
<reference evidence="8" key="2">
    <citation type="submission" date="2013-02" db="EMBL/GenBank/DDBJ databases">
        <authorList>
            <person name="Rhee J.-S."/>
            <person name="Lee J.-S."/>
        </authorList>
    </citation>
    <scope>NUCLEOTIDE SEQUENCE</scope>
</reference>
<evidence type="ECO:0000256" key="7">
    <source>
        <dbReference type="SAM" id="SignalP"/>
    </source>
</evidence>
<gene>
    <name evidence="8" type="primary">ITP3</name>
</gene>
<organism evidence="8">
    <name type="scientific">Tigriopus japonicus</name>
    <name type="common">Copepod</name>
    <dbReference type="NCBI Taxonomy" id="158387"/>
    <lineage>
        <taxon>Eukaryota</taxon>
        <taxon>Metazoa</taxon>
        <taxon>Ecdysozoa</taxon>
        <taxon>Arthropoda</taxon>
        <taxon>Crustacea</taxon>
        <taxon>Multicrustacea</taxon>
        <taxon>Hexanauplia</taxon>
        <taxon>Copepoda</taxon>
        <taxon>Harpacticoida</taxon>
        <taxon>Harpacticidae</taxon>
        <taxon>Tigriopus</taxon>
    </lineage>
</organism>